<feature type="domain" description="POTRA" evidence="9">
    <location>
        <begin position="68"/>
        <end position="136"/>
    </location>
</feature>
<keyword evidence="5" id="KW-1133">Transmembrane helix</keyword>
<keyword evidence="3" id="KW-0132">Cell division</keyword>
<dbReference type="Gene3D" id="3.10.20.310">
    <property type="entry name" value="membrane protein fhac"/>
    <property type="match status" value="1"/>
</dbReference>
<evidence type="ECO:0000313" key="10">
    <source>
        <dbReference type="EMBL" id="MCW7752551.1"/>
    </source>
</evidence>
<evidence type="ECO:0000259" key="9">
    <source>
        <dbReference type="PROSITE" id="PS51779"/>
    </source>
</evidence>
<keyword evidence="11" id="KW-1185">Reference proteome</keyword>
<proteinExistence type="predicted"/>
<dbReference type="InterPro" id="IPR026579">
    <property type="entry name" value="FtsQ"/>
</dbReference>
<sequence length="283" mass="32444">MSAKTLRSEKTSFHAKGKKTKPNRKRKESRPLLIPGTIRRWTVRCAGVLTLAILLIFLHDLTTQSAYFEVRSIRISGTDFLDRQSVLEQAAIHHKANLLDLNLRHVRMRLENHPWIHKAALNRKLPGTLEIEVQEEKPYVILEPAFAPDSAFWADSSGRIFKQVSEEDPKNYPRVRGLPLPDADENALWFTRVRTLITLMHTPPVVLDHRSDTVSLWVDPELGLGLADTDIASQIIFGFSDYEEKTRRLRVLLHYRRTHHHTEAVDTIDLVRPDRVVVIPAAA</sequence>
<dbReference type="InterPro" id="IPR034746">
    <property type="entry name" value="POTRA"/>
</dbReference>
<dbReference type="PANTHER" id="PTHR35851:SF1">
    <property type="entry name" value="CELL DIVISION PROTEIN FTSQ"/>
    <property type="match status" value="1"/>
</dbReference>
<dbReference type="EMBL" id="JAPFPW010000001">
    <property type="protein sequence ID" value="MCW7752551.1"/>
    <property type="molecule type" value="Genomic_DNA"/>
</dbReference>
<evidence type="ECO:0000256" key="8">
    <source>
        <dbReference type="SAM" id="MobiDB-lite"/>
    </source>
</evidence>
<keyword evidence="2" id="KW-1003">Cell membrane</keyword>
<evidence type="ECO:0000256" key="5">
    <source>
        <dbReference type="ARBA" id="ARBA00022989"/>
    </source>
</evidence>
<evidence type="ECO:0000256" key="6">
    <source>
        <dbReference type="ARBA" id="ARBA00023136"/>
    </source>
</evidence>
<protein>
    <submittedName>
        <fullName evidence="10">FtsQ-type POTRA domain-containing protein</fullName>
    </submittedName>
</protein>
<gene>
    <name evidence="10" type="ORF">OOT00_00970</name>
</gene>
<reference evidence="10 11" key="1">
    <citation type="submission" date="2022-11" db="EMBL/GenBank/DDBJ databases">
        <title>Desulfobotulus tamanensis H1 sp. nov. - anaerobic, alkaliphilic, sulphate reducing bacterium isolated from terrestrial mud volcano.</title>
        <authorList>
            <person name="Frolova A."/>
            <person name="Merkel A.Y."/>
            <person name="Slobodkin A.I."/>
        </authorList>
    </citation>
    <scope>NUCLEOTIDE SEQUENCE [LARGE SCALE GENOMIC DNA]</scope>
    <source>
        <strain evidence="10 11">H1</strain>
    </source>
</reference>
<organism evidence="10 11">
    <name type="scientific">Desulfobotulus pelophilus</name>
    <dbReference type="NCBI Taxonomy" id="2823377"/>
    <lineage>
        <taxon>Bacteria</taxon>
        <taxon>Pseudomonadati</taxon>
        <taxon>Thermodesulfobacteriota</taxon>
        <taxon>Desulfobacteria</taxon>
        <taxon>Desulfobacterales</taxon>
        <taxon>Desulfobacteraceae</taxon>
        <taxon>Desulfobotulus</taxon>
    </lineage>
</organism>
<dbReference type="PROSITE" id="PS51779">
    <property type="entry name" value="POTRA"/>
    <property type="match status" value="1"/>
</dbReference>
<evidence type="ECO:0000256" key="7">
    <source>
        <dbReference type="ARBA" id="ARBA00023306"/>
    </source>
</evidence>
<evidence type="ECO:0000256" key="4">
    <source>
        <dbReference type="ARBA" id="ARBA00022692"/>
    </source>
</evidence>
<name>A0ABT3N5W1_9BACT</name>
<dbReference type="Proteomes" id="UP001209681">
    <property type="component" value="Unassembled WGS sequence"/>
</dbReference>
<dbReference type="PANTHER" id="PTHR35851">
    <property type="entry name" value="CELL DIVISION PROTEIN FTSQ"/>
    <property type="match status" value="1"/>
</dbReference>
<keyword evidence="7" id="KW-0131">Cell cycle</keyword>
<comment type="subcellular location">
    <subcellularLocation>
        <location evidence="1">Membrane</location>
    </subcellularLocation>
</comment>
<keyword evidence="4" id="KW-0812">Transmembrane</keyword>
<dbReference type="Pfam" id="PF08478">
    <property type="entry name" value="POTRA_1"/>
    <property type="match status" value="1"/>
</dbReference>
<feature type="region of interest" description="Disordered" evidence="8">
    <location>
        <begin position="1"/>
        <end position="29"/>
    </location>
</feature>
<evidence type="ECO:0000256" key="3">
    <source>
        <dbReference type="ARBA" id="ARBA00022618"/>
    </source>
</evidence>
<keyword evidence="6" id="KW-0472">Membrane</keyword>
<feature type="compositionally biased region" description="Basic and acidic residues" evidence="8">
    <location>
        <begin position="1"/>
        <end position="12"/>
    </location>
</feature>
<dbReference type="InterPro" id="IPR013685">
    <property type="entry name" value="POTRA_FtsQ_type"/>
</dbReference>
<feature type="compositionally biased region" description="Basic residues" evidence="8">
    <location>
        <begin position="13"/>
        <end position="28"/>
    </location>
</feature>
<evidence type="ECO:0000313" key="11">
    <source>
        <dbReference type="Proteomes" id="UP001209681"/>
    </source>
</evidence>
<dbReference type="RefSeq" id="WP_265423418.1">
    <property type="nucleotide sequence ID" value="NZ_JAPFPW010000001.1"/>
</dbReference>
<evidence type="ECO:0000256" key="1">
    <source>
        <dbReference type="ARBA" id="ARBA00004370"/>
    </source>
</evidence>
<evidence type="ECO:0000256" key="2">
    <source>
        <dbReference type="ARBA" id="ARBA00022475"/>
    </source>
</evidence>
<comment type="caution">
    <text evidence="10">The sequence shown here is derived from an EMBL/GenBank/DDBJ whole genome shotgun (WGS) entry which is preliminary data.</text>
</comment>
<accession>A0ABT3N5W1</accession>